<dbReference type="SUPFAM" id="SSF81624">
    <property type="entry name" value="N-terminal domain of MutM-like DNA repair proteins"/>
    <property type="match status" value="1"/>
</dbReference>
<dbReference type="NCBIfam" id="NF002211">
    <property type="entry name" value="PRK01103.1"/>
    <property type="match status" value="1"/>
</dbReference>
<dbReference type="GO" id="GO:0034039">
    <property type="term" value="F:8-oxo-7,8-dihydroguanine DNA N-glycosylase activity"/>
    <property type="evidence" value="ECO:0007669"/>
    <property type="project" value="TreeGrafter"/>
</dbReference>
<evidence type="ECO:0000313" key="19">
    <source>
        <dbReference type="EMBL" id="PIS06155.1"/>
    </source>
</evidence>
<dbReference type="SUPFAM" id="SSF46946">
    <property type="entry name" value="S13-like H2TH domain"/>
    <property type="match status" value="1"/>
</dbReference>
<sequence length="294" mass="33121">MPELPEVETLRQQLANVVIGKKIKSVTVSWPKMVSPLSVESFTKQLIGHKIIAVDRRAKMLVFKLSSDNKNNSGEFLSVHLKMTGQLIFRPQIGQLVIGGHPQKDGGKDLPNKHTHIIITFSDGSVLYFNDMRKFGWMRLVTSDQLNVIFKNYGVEALSSDFDFKYFKSIIDRYTNRKIKQILLDQTLVAGIGNIYADEACFATGVLPTRLAKNISDLEIKKLLTHIKRILKLSILKKGTSYSTYVNLDGGSGGFVPYLKVYGRKDQACKKCTRPISKDKVVGRGTHFCDYCQK</sequence>
<dbReference type="InterPro" id="IPR015886">
    <property type="entry name" value="H2TH_FPG"/>
</dbReference>
<evidence type="ECO:0000256" key="13">
    <source>
        <dbReference type="ARBA" id="ARBA00023268"/>
    </source>
</evidence>
<dbReference type="CDD" id="cd08966">
    <property type="entry name" value="EcFpg-like_N"/>
    <property type="match status" value="1"/>
</dbReference>
<evidence type="ECO:0000256" key="5">
    <source>
        <dbReference type="ARBA" id="ARBA00022723"/>
    </source>
</evidence>
<dbReference type="PROSITE" id="PS51066">
    <property type="entry name" value="ZF_FPG_2"/>
    <property type="match status" value="1"/>
</dbReference>
<evidence type="ECO:0000259" key="17">
    <source>
        <dbReference type="PROSITE" id="PS51066"/>
    </source>
</evidence>
<dbReference type="GO" id="GO:0003684">
    <property type="term" value="F:damaged DNA binding"/>
    <property type="evidence" value="ECO:0007669"/>
    <property type="project" value="InterPro"/>
</dbReference>
<keyword evidence="6" id="KW-0227">DNA damage</keyword>
<dbReference type="FunFam" id="1.10.8.50:FF:000003">
    <property type="entry name" value="Formamidopyrimidine-DNA glycosylase"/>
    <property type="match status" value="1"/>
</dbReference>
<evidence type="ECO:0000256" key="6">
    <source>
        <dbReference type="ARBA" id="ARBA00022763"/>
    </source>
</evidence>
<evidence type="ECO:0000256" key="10">
    <source>
        <dbReference type="ARBA" id="ARBA00023125"/>
    </source>
</evidence>
<dbReference type="Gene3D" id="1.10.8.50">
    <property type="match status" value="1"/>
</dbReference>
<comment type="subunit">
    <text evidence="4">Monomer.</text>
</comment>
<evidence type="ECO:0000256" key="15">
    <source>
        <dbReference type="ARBA" id="ARBA00044632"/>
    </source>
</evidence>
<keyword evidence="14" id="KW-0326">Glycosidase</keyword>
<keyword evidence="8" id="KW-0378">Hydrolase</keyword>
<keyword evidence="9" id="KW-0862">Zinc</keyword>
<evidence type="ECO:0000256" key="2">
    <source>
        <dbReference type="ARBA" id="ARBA00001947"/>
    </source>
</evidence>
<dbReference type="GO" id="GO:0006284">
    <property type="term" value="P:base-excision repair"/>
    <property type="evidence" value="ECO:0007669"/>
    <property type="project" value="InterPro"/>
</dbReference>
<dbReference type="Proteomes" id="UP000229056">
    <property type="component" value="Unassembled WGS sequence"/>
</dbReference>
<name>A0A2H0W481_9BACT</name>
<dbReference type="SMART" id="SM00898">
    <property type="entry name" value="Fapy_DNA_glyco"/>
    <property type="match status" value="1"/>
</dbReference>
<organism evidence="19 20">
    <name type="scientific">Candidatus Buchananbacteria bacterium CG10_big_fil_rev_8_21_14_0_10_33_19</name>
    <dbReference type="NCBI Taxonomy" id="1974525"/>
    <lineage>
        <taxon>Bacteria</taxon>
        <taxon>Candidatus Buchananiibacteriota</taxon>
    </lineage>
</organism>
<evidence type="ECO:0000259" key="18">
    <source>
        <dbReference type="PROSITE" id="PS51068"/>
    </source>
</evidence>
<comment type="catalytic activity">
    <reaction evidence="15">
        <text>2'-deoxyribonucleotide-(2'-deoxyribose 5'-phosphate)-2'-deoxyribonucleotide-DNA = a 3'-end 2'-deoxyribonucleotide-(2,3-dehydro-2,3-deoxyribose 5'-phosphate)-DNA + a 5'-end 5'-phospho-2'-deoxyribonucleoside-DNA + H(+)</text>
        <dbReference type="Rhea" id="RHEA:66592"/>
        <dbReference type="Rhea" id="RHEA-COMP:13180"/>
        <dbReference type="Rhea" id="RHEA-COMP:16897"/>
        <dbReference type="Rhea" id="RHEA-COMP:17067"/>
        <dbReference type="ChEBI" id="CHEBI:15378"/>
        <dbReference type="ChEBI" id="CHEBI:136412"/>
        <dbReference type="ChEBI" id="CHEBI:157695"/>
        <dbReference type="ChEBI" id="CHEBI:167181"/>
        <dbReference type="EC" id="4.2.99.18"/>
    </reaction>
</comment>
<keyword evidence="5" id="KW-0479">Metal-binding</keyword>
<feature type="domain" description="FPG-type" evidence="17">
    <location>
        <begin position="260"/>
        <end position="294"/>
    </location>
</feature>
<evidence type="ECO:0000256" key="1">
    <source>
        <dbReference type="ARBA" id="ARBA00001668"/>
    </source>
</evidence>
<dbReference type="PANTHER" id="PTHR22993:SF9">
    <property type="entry name" value="FORMAMIDOPYRIMIDINE-DNA GLYCOSYLASE"/>
    <property type="match status" value="1"/>
</dbReference>
<evidence type="ECO:0000256" key="4">
    <source>
        <dbReference type="ARBA" id="ARBA00011245"/>
    </source>
</evidence>
<keyword evidence="12" id="KW-0456">Lyase</keyword>
<keyword evidence="7 16" id="KW-0863">Zinc-finger</keyword>
<dbReference type="Pfam" id="PF01149">
    <property type="entry name" value="Fapy_DNA_glyco"/>
    <property type="match status" value="1"/>
</dbReference>
<evidence type="ECO:0000256" key="11">
    <source>
        <dbReference type="ARBA" id="ARBA00023204"/>
    </source>
</evidence>
<comment type="catalytic activity">
    <reaction evidence="1">
        <text>Hydrolysis of DNA containing ring-opened 7-methylguanine residues, releasing 2,6-diamino-4-hydroxy-5-(N-methyl)formamidopyrimidine.</text>
        <dbReference type="EC" id="3.2.2.23"/>
    </reaction>
</comment>
<dbReference type="InterPro" id="IPR010979">
    <property type="entry name" value="Ribosomal_uS13-like_H2TH"/>
</dbReference>
<dbReference type="Pfam" id="PF06831">
    <property type="entry name" value="H2TH"/>
    <property type="match status" value="1"/>
</dbReference>
<dbReference type="EMBL" id="PEZY01000005">
    <property type="protein sequence ID" value="PIS06155.1"/>
    <property type="molecule type" value="Genomic_DNA"/>
</dbReference>
<keyword evidence="11" id="KW-0234">DNA repair</keyword>
<proteinExistence type="inferred from homology"/>
<comment type="caution">
    <text evidence="19">The sequence shown here is derived from an EMBL/GenBank/DDBJ whole genome shotgun (WGS) entry which is preliminary data.</text>
</comment>
<gene>
    <name evidence="19" type="ORF">COT80_01120</name>
</gene>
<dbReference type="InterPro" id="IPR000214">
    <property type="entry name" value="Znf_DNA_glyclase/AP_lyase"/>
</dbReference>
<evidence type="ECO:0000256" key="12">
    <source>
        <dbReference type="ARBA" id="ARBA00023239"/>
    </source>
</evidence>
<evidence type="ECO:0000256" key="9">
    <source>
        <dbReference type="ARBA" id="ARBA00022833"/>
    </source>
</evidence>
<comment type="similarity">
    <text evidence="3">Belongs to the FPG family.</text>
</comment>
<evidence type="ECO:0000313" key="20">
    <source>
        <dbReference type="Proteomes" id="UP000229056"/>
    </source>
</evidence>
<dbReference type="NCBIfam" id="TIGR00577">
    <property type="entry name" value="fpg"/>
    <property type="match status" value="1"/>
</dbReference>
<evidence type="ECO:0000256" key="8">
    <source>
        <dbReference type="ARBA" id="ARBA00022801"/>
    </source>
</evidence>
<dbReference type="PANTHER" id="PTHR22993">
    <property type="entry name" value="FORMAMIDOPYRIMIDINE-DNA GLYCOSYLASE"/>
    <property type="match status" value="1"/>
</dbReference>
<dbReference type="SMART" id="SM01232">
    <property type="entry name" value="H2TH"/>
    <property type="match status" value="1"/>
</dbReference>
<dbReference type="AlphaFoldDB" id="A0A2H0W481"/>
<comment type="cofactor">
    <cofactor evidence="2">
        <name>Zn(2+)</name>
        <dbReference type="ChEBI" id="CHEBI:29105"/>
    </cofactor>
</comment>
<keyword evidence="13" id="KW-0511">Multifunctional enzyme</keyword>
<dbReference type="GO" id="GO:0008270">
    <property type="term" value="F:zinc ion binding"/>
    <property type="evidence" value="ECO:0007669"/>
    <property type="project" value="UniProtKB-KW"/>
</dbReference>
<evidence type="ECO:0000256" key="3">
    <source>
        <dbReference type="ARBA" id="ARBA00009409"/>
    </source>
</evidence>
<dbReference type="SUPFAM" id="SSF57716">
    <property type="entry name" value="Glucocorticoid receptor-like (DNA-binding domain)"/>
    <property type="match status" value="1"/>
</dbReference>
<dbReference type="PROSITE" id="PS51068">
    <property type="entry name" value="FPG_CAT"/>
    <property type="match status" value="1"/>
</dbReference>
<feature type="domain" description="Formamidopyrimidine-DNA glycosylase catalytic" evidence="18">
    <location>
        <begin position="2"/>
        <end position="136"/>
    </location>
</feature>
<dbReference type="Gene3D" id="3.20.190.10">
    <property type="entry name" value="MutM-like, N-terminal"/>
    <property type="match status" value="1"/>
</dbReference>
<dbReference type="GO" id="GO:0140078">
    <property type="term" value="F:class I DNA-(apurinic or apyrimidinic site) endonuclease activity"/>
    <property type="evidence" value="ECO:0007669"/>
    <property type="project" value="UniProtKB-EC"/>
</dbReference>
<evidence type="ECO:0000256" key="16">
    <source>
        <dbReference type="PROSITE-ProRule" id="PRU00391"/>
    </source>
</evidence>
<protein>
    <submittedName>
        <fullName evidence="19">DNA-formamidopyrimidine glycosylase</fullName>
    </submittedName>
</protein>
<evidence type="ECO:0000256" key="14">
    <source>
        <dbReference type="ARBA" id="ARBA00023295"/>
    </source>
</evidence>
<dbReference type="InterPro" id="IPR020629">
    <property type="entry name" value="FPG_Glyclase"/>
</dbReference>
<accession>A0A2H0W481</accession>
<dbReference type="InterPro" id="IPR012319">
    <property type="entry name" value="FPG_cat"/>
</dbReference>
<dbReference type="InterPro" id="IPR035937">
    <property type="entry name" value="FPG_N"/>
</dbReference>
<reference evidence="20" key="1">
    <citation type="submission" date="2017-09" db="EMBL/GenBank/DDBJ databases">
        <title>Depth-based differentiation of microbial function through sediment-hosted aquifers and enrichment of novel symbionts in the deep terrestrial subsurface.</title>
        <authorList>
            <person name="Probst A.J."/>
            <person name="Ladd B."/>
            <person name="Jarett J.K."/>
            <person name="Geller-Mcgrath D.E."/>
            <person name="Sieber C.M.K."/>
            <person name="Emerson J.B."/>
            <person name="Anantharaman K."/>
            <person name="Thomas B.C."/>
            <person name="Malmstrom R."/>
            <person name="Stieglmeier M."/>
            <person name="Klingl A."/>
            <person name="Woyke T."/>
            <person name="Ryan C.M."/>
            <person name="Banfield J.F."/>
        </authorList>
    </citation>
    <scope>NUCLEOTIDE SEQUENCE [LARGE SCALE GENOMIC DNA]</scope>
</reference>
<keyword evidence="10" id="KW-0238">DNA-binding</keyword>
<evidence type="ECO:0000256" key="7">
    <source>
        <dbReference type="ARBA" id="ARBA00022771"/>
    </source>
</evidence>